<evidence type="ECO:0000313" key="1">
    <source>
        <dbReference type="EMBL" id="MBC3889001.1"/>
    </source>
</evidence>
<dbReference type="OrthoDB" id="9805811at2"/>
<dbReference type="Pfam" id="PF14335">
    <property type="entry name" value="DUF4391"/>
    <property type="match status" value="1"/>
</dbReference>
<dbReference type="Proteomes" id="UP000616595">
    <property type="component" value="Unassembled WGS sequence"/>
</dbReference>
<reference evidence="1" key="2">
    <citation type="submission" date="2020-10" db="EMBL/GenBank/DDBJ databases">
        <title>Comparative genomics of the Acetobacterium genus.</title>
        <authorList>
            <person name="Marshall C."/>
            <person name="May H."/>
            <person name="Norman S."/>
        </authorList>
    </citation>
    <scope>NUCLEOTIDE SEQUENCE</scope>
    <source>
        <strain evidence="1">DER-2019</strain>
    </source>
</reference>
<keyword evidence="2" id="KW-1185">Reference proteome</keyword>
<proteinExistence type="predicted"/>
<dbReference type="EMBL" id="WJBD01000014">
    <property type="protein sequence ID" value="MBC3889001.1"/>
    <property type="molecule type" value="Genomic_DNA"/>
</dbReference>
<reference evidence="1" key="1">
    <citation type="submission" date="2019-10" db="EMBL/GenBank/DDBJ databases">
        <authorList>
            <person name="Ross D.E."/>
            <person name="Gulliver D."/>
        </authorList>
    </citation>
    <scope>NUCLEOTIDE SEQUENCE</scope>
    <source>
        <strain evidence="1">DER-2019</strain>
    </source>
</reference>
<organism evidence="1 2">
    <name type="scientific">Acetobacterium paludosum</name>
    <dbReference type="NCBI Taxonomy" id="52693"/>
    <lineage>
        <taxon>Bacteria</taxon>
        <taxon>Bacillati</taxon>
        <taxon>Bacillota</taxon>
        <taxon>Clostridia</taxon>
        <taxon>Eubacteriales</taxon>
        <taxon>Eubacteriaceae</taxon>
        <taxon>Acetobacterium</taxon>
    </lineage>
</organism>
<name>A0A923HZR8_9FIRM</name>
<evidence type="ECO:0000313" key="2">
    <source>
        <dbReference type="Proteomes" id="UP000616595"/>
    </source>
</evidence>
<protein>
    <submittedName>
        <fullName evidence="1">DUF4391 family protein</fullName>
    </submittedName>
</protein>
<dbReference type="RefSeq" id="WP_148568266.1">
    <property type="nucleotide sequence ID" value="NZ_RXYA01000016.1"/>
</dbReference>
<gene>
    <name evidence="1" type="ORF">GH810_11820</name>
</gene>
<comment type="caution">
    <text evidence="1">The sequence shown here is derived from an EMBL/GenBank/DDBJ whole genome shotgun (WGS) entry which is preliminary data.</text>
</comment>
<accession>A0A923HZR8</accession>
<dbReference type="InterPro" id="IPR025503">
    <property type="entry name" value="DUF4391"/>
</dbReference>
<dbReference type="AlphaFoldDB" id="A0A923HZR8"/>
<sequence>MINLPNSTKVCKQMPKEMFYKYLNFSESLKKLFIGEIEGIIWMNQISLETMIISPGEAVTEIAVYEISLNRQEINPNLLKILNREIDQHAIFIVRYEEWGKILCCGKETENDFKVDTCFQTSWMLHEDLILEIQGFDLDQVYENFLMQITGEKIPIENEAKAKVSHEKEEKLKKMAAAIRKIEAQMNSETLFVRQLKLMNDLKIAKEEIQVYRISKQVPVESFQPETMDLTLNTIETIHLILPNVVMKL</sequence>